<reference evidence="7 8" key="1">
    <citation type="submission" date="2019-07" db="EMBL/GenBank/DDBJ databases">
        <title>Shewanella sp. YLB-06 whole genomic sequence.</title>
        <authorList>
            <person name="Yu L."/>
        </authorList>
    </citation>
    <scope>NUCLEOTIDE SEQUENCE [LARGE SCALE GENOMIC DNA]</scope>
    <source>
        <strain evidence="7 8">YLB-06</strain>
    </source>
</reference>
<dbReference type="SMART" id="SM00437">
    <property type="entry name" value="TOP1Ac"/>
    <property type="match status" value="1"/>
</dbReference>
<dbReference type="Gene3D" id="1.10.460.10">
    <property type="entry name" value="Topoisomerase I, domain 2"/>
    <property type="match status" value="1"/>
</dbReference>
<name>A0ABX5X1X0_9GAMM</name>
<dbReference type="PROSITE" id="PS52039">
    <property type="entry name" value="TOPO_IA_2"/>
    <property type="match status" value="1"/>
</dbReference>
<organism evidence="7 8">
    <name type="scientific">Shewanella psychropiezotolerans</name>
    <dbReference type="NCBI Taxonomy" id="2593655"/>
    <lineage>
        <taxon>Bacteria</taxon>
        <taxon>Pseudomonadati</taxon>
        <taxon>Pseudomonadota</taxon>
        <taxon>Gammaproteobacteria</taxon>
        <taxon>Alteromonadales</taxon>
        <taxon>Shewanellaceae</taxon>
        <taxon>Shewanella</taxon>
    </lineage>
</organism>
<keyword evidence="1" id="KW-0479">Metal-binding</keyword>
<dbReference type="Pfam" id="PF01396">
    <property type="entry name" value="Zn_ribbon_Top1"/>
    <property type="match status" value="2"/>
</dbReference>
<evidence type="ECO:0000313" key="8">
    <source>
        <dbReference type="Proteomes" id="UP000315947"/>
    </source>
</evidence>
<dbReference type="InterPro" id="IPR023406">
    <property type="entry name" value="Topo_IA_AS"/>
</dbReference>
<feature type="region of interest" description="Disordered" evidence="5">
    <location>
        <begin position="257"/>
        <end position="278"/>
    </location>
</feature>
<evidence type="ECO:0000313" key="7">
    <source>
        <dbReference type="EMBL" id="QDO85186.1"/>
    </source>
</evidence>
<dbReference type="PANTHER" id="PTHR11390">
    <property type="entry name" value="PROKARYOTIC DNA TOPOISOMERASE"/>
    <property type="match status" value="1"/>
</dbReference>
<dbReference type="SUPFAM" id="SSF56712">
    <property type="entry name" value="Prokaryotic type I DNA topoisomerase"/>
    <property type="match status" value="1"/>
</dbReference>
<dbReference type="InterPro" id="IPR023405">
    <property type="entry name" value="Topo_IA_core_domain"/>
</dbReference>
<keyword evidence="8" id="KW-1185">Reference proteome</keyword>
<sequence>MGLINTRTLANLNHCESFYYVLSGAFSFSKGNINAKHVPGKDDNTDEKNRLTSEPDALMIQEQCLNQPASITGINTKAENKAAPLPFNLSTLQQTCAKQHGYSADDPLKLVQSLYETHKLLTYPRSDCRYLSDEHYAGASKVLTAIAGTAPGLNAAIEGGNPQLKHKAFNGSKITAHHAIIPTEKSGASITLSPKERTVYELVAKSFVALFYPASVRDKTRLKIDCQGRVFVATQSNMTAQGWEVLYRGEIEEERESKQELDLREVSKDTGTNQSLDIDKKKTTPPKYFVESSLLAAMTRAAKFIEDPTLRAALEAKDKDNASESGSIGTEATRAAILKKLANNPLITLSTEKGYKEKVWKTTEQGQEFCALLPKEIVAPDTSALWAQKQQAIRAGESTVEAFVSDLDDYLALRISDVKTNGVPITIKNKISCPKCQVGALVKRKGKHGPFWACNRYPECKSHYPDDNGKPNLEDKNKSTLAISETEFCKQCGKPLIRRPAKKAGVFWWGCSGYPKCTIRFFDQNGKPDRDKGEMR</sequence>
<feature type="compositionally biased region" description="Basic and acidic residues" evidence="5">
    <location>
        <begin position="257"/>
        <end position="268"/>
    </location>
</feature>
<evidence type="ECO:0000256" key="3">
    <source>
        <dbReference type="ARBA" id="ARBA00023125"/>
    </source>
</evidence>
<dbReference type="InterPro" id="IPR013826">
    <property type="entry name" value="Topo_IA_cen_sub3"/>
</dbReference>
<evidence type="ECO:0000256" key="5">
    <source>
        <dbReference type="SAM" id="MobiDB-lite"/>
    </source>
</evidence>
<gene>
    <name evidence="7" type="ORF">FM037_20535</name>
</gene>
<dbReference type="PANTHER" id="PTHR11390:SF21">
    <property type="entry name" value="DNA TOPOISOMERASE 3-ALPHA"/>
    <property type="match status" value="1"/>
</dbReference>
<evidence type="ECO:0000256" key="1">
    <source>
        <dbReference type="ARBA" id="ARBA00022723"/>
    </source>
</evidence>
<dbReference type="PROSITE" id="PS00396">
    <property type="entry name" value="TOPO_IA_1"/>
    <property type="match status" value="1"/>
</dbReference>
<dbReference type="InterPro" id="IPR013824">
    <property type="entry name" value="Topo_IA_cen_sub1"/>
</dbReference>
<feature type="domain" description="Topo IA-type catalytic" evidence="6">
    <location>
        <begin position="1"/>
        <end position="416"/>
    </location>
</feature>
<dbReference type="InterPro" id="IPR013497">
    <property type="entry name" value="Topo_IA_cen"/>
</dbReference>
<dbReference type="RefSeq" id="WP_144047531.1">
    <property type="nucleotide sequence ID" value="NZ_CP041614.1"/>
</dbReference>
<dbReference type="PRINTS" id="PR00417">
    <property type="entry name" value="PRTPISMRASEI"/>
</dbReference>
<dbReference type="Pfam" id="PF01131">
    <property type="entry name" value="Topoisom_bac"/>
    <property type="match status" value="1"/>
</dbReference>
<dbReference type="InterPro" id="IPR013825">
    <property type="entry name" value="Topo_IA_cen_sub2"/>
</dbReference>
<protein>
    <submittedName>
        <fullName evidence="7">DNA topoisomerase III</fullName>
    </submittedName>
</protein>
<dbReference type="InterPro" id="IPR013498">
    <property type="entry name" value="Topo_IA_Znf"/>
</dbReference>
<keyword evidence="3" id="KW-0238">DNA-binding</keyword>
<dbReference type="SUPFAM" id="SSF57783">
    <property type="entry name" value="Zinc beta-ribbon"/>
    <property type="match status" value="1"/>
</dbReference>
<evidence type="ECO:0000256" key="2">
    <source>
        <dbReference type="ARBA" id="ARBA00023029"/>
    </source>
</evidence>
<dbReference type="InterPro" id="IPR000380">
    <property type="entry name" value="Topo_IA"/>
</dbReference>
<accession>A0ABX5X1X0</accession>
<keyword evidence="4" id="KW-0413">Isomerase</keyword>
<dbReference type="Proteomes" id="UP000315947">
    <property type="component" value="Chromosome"/>
</dbReference>
<dbReference type="Gene3D" id="2.70.20.10">
    <property type="entry name" value="Topoisomerase I, domain 3"/>
    <property type="match status" value="1"/>
</dbReference>
<proteinExistence type="predicted"/>
<evidence type="ECO:0000259" key="6">
    <source>
        <dbReference type="PROSITE" id="PS52039"/>
    </source>
</evidence>
<dbReference type="Gene3D" id="1.10.290.10">
    <property type="entry name" value="Topoisomerase I, domain 4"/>
    <property type="match status" value="1"/>
</dbReference>
<dbReference type="EMBL" id="CP041614">
    <property type="protein sequence ID" value="QDO85186.1"/>
    <property type="molecule type" value="Genomic_DNA"/>
</dbReference>
<evidence type="ECO:0000256" key="4">
    <source>
        <dbReference type="ARBA" id="ARBA00023235"/>
    </source>
</evidence>
<keyword evidence="2" id="KW-0799">Topoisomerase</keyword>
<dbReference type="Gene3D" id="3.30.65.10">
    <property type="entry name" value="Bacterial Topoisomerase I, domain 1"/>
    <property type="match status" value="2"/>
</dbReference>
<dbReference type="InterPro" id="IPR003602">
    <property type="entry name" value="Topo_IA_DNA-bd_dom"/>
</dbReference>